<keyword evidence="1" id="KW-0812">Transmembrane</keyword>
<dbReference type="Proteomes" id="UP000190130">
    <property type="component" value="Unassembled WGS sequence"/>
</dbReference>
<sequence>MTARRCLRVLPWLTLAFIVFATLSSLEMRPRTGSVHLERFGAFWLLGFLFAAVYPKRLGTILLLVTAAAVGLEFFQLLSPSRHARLGDLLVKAAGGACGVAVCWLALRWLPAFRDLVAREP</sequence>
<evidence type="ECO:0000313" key="4">
    <source>
        <dbReference type="EMBL" id="SKB76800.1"/>
    </source>
</evidence>
<keyword evidence="1" id="KW-0472">Membrane</keyword>
<dbReference type="PIRSF" id="PIRSF033367">
    <property type="entry name" value="UCP033367_VanZ"/>
    <property type="match status" value="1"/>
</dbReference>
<dbReference type="STRING" id="53254.SAMN05660750_02210"/>
<dbReference type="Pfam" id="PF04892">
    <property type="entry name" value="VanZ"/>
    <property type="match status" value="1"/>
</dbReference>
<evidence type="ECO:0000313" key="3">
    <source>
        <dbReference type="EMBL" id="KQK29036.1"/>
    </source>
</evidence>
<accession>A0A0Q3KXH9</accession>
<dbReference type="InterPro" id="IPR017015">
    <property type="entry name" value="UCP033367_VanZ"/>
</dbReference>
<proteinExistence type="predicted"/>
<reference evidence="3 5" key="1">
    <citation type="submission" date="2015-10" db="EMBL/GenBank/DDBJ databases">
        <title>Draft genome of Bosea thiooxidans.</title>
        <authorList>
            <person name="Wang X."/>
        </authorList>
    </citation>
    <scope>NUCLEOTIDE SEQUENCE [LARGE SCALE GENOMIC DNA]</scope>
    <source>
        <strain evidence="3 5">CGMCC 9174</strain>
    </source>
</reference>
<dbReference type="RefSeq" id="WP_055729617.1">
    <property type="nucleotide sequence ID" value="NZ_FUYX01000005.1"/>
</dbReference>
<evidence type="ECO:0000259" key="2">
    <source>
        <dbReference type="Pfam" id="PF04892"/>
    </source>
</evidence>
<feature type="transmembrane region" description="Helical" evidence="1">
    <location>
        <begin position="90"/>
        <end position="110"/>
    </location>
</feature>
<dbReference type="InterPro" id="IPR006976">
    <property type="entry name" value="VanZ-like"/>
</dbReference>
<dbReference type="OrthoDB" id="7908547at2"/>
<evidence type="ECO:0000313" key="5">
    <source>
        <dbReference type="Proteomes" id="UP000051562"/>
    </source>
</evidence>
<organism evidence="3 5">
    <name type="scientific">Bosea thiooxidans</name>
    <dbReference type="NCBI Taxonomy" id="53254"/>
    <lineage>
        <taxon>Bacteria</taxon>
        <taxon>Pseudomonadati</taxon>
        <taxon>Pseudomonadota</taxon>
        <taxon>Alphaproteobacteria</taxon>
        <taxon>Hyphomicrobiales</taxon>
        <taxon>Boseaceae</taxon>
        <taxon>Bosea</taxon>
    </lineage>
</organism>
<feature type="domain" description="VanZ-like" evidence="2">
    <location>
        <begin position="37"/>
        <end position="105"/>
    </location>
</feature>
<evidence type="ECO:0000313" key="6">
    <source>
        <dbReference type="Proteomes" id="UP000190130"/>
    </source>
</evidence>
<dbReference type="AlphaFoldDB" id="A0A0Q3KXH9"/>
<protein>
    <submittedName>
        <fullName evidence="4">VanZ like family protein</fullName>
    </submittedName>
</protein>
<dbReference type="EMBL" id="FUYX01000005">
    <property type="protein sequence ID" value="SKB76800.1"/>
    <property type="molecule type" value="Genomic_DNA"/>
</dbReference>
<gene>
    <name evidence="3" type="ORF">ARD30_19610</name>
    <name evidence="4" type="ORF">SAMN05660750_02210</name>
</gene>
<name>A0A0Q3KXH9_9HYPH</name>
<dbReference type="EMBL" id="LMAR01000053">
    <property type="protein sequence ID" value="KQK29036.1"/>
    <property type="molecule type" value="Genomic_DNA"/>
</dbReference>
<keyword evidence="1" id="KW-1133">Transmembrane helix</keyword>
<dbReference type="Proteomes" id="UP000051562">
    <property type="component" value="Unassembled WGS sequence"/>
</dbReference>
<reference evidence="4 6" key="2">
    <citation type="submission" date="2017-02" db="EMBL/GenBank/DDBJ databases">
        <authorList>
            <person name="Peterson S.W."/>
        </authorList>
    </citation>
    <scope>NUCLEOTIDE SEQUENCE [LARGE SCALE GENOMIC DNA]</scope>
    <source>
        <strain evidence="4 6">DSM 9653</strain>
    </source>
</reference>
<keyword evidence="5" id="KW-1185">Reference proteome</keyword>
<feature type="transmembrane region" description="Helical" evidence="1">
    <location>
        <begin position="61"/>
        <end position="78"/>
    </location>
</feature>
<feature type="transmembrane region" description="Helical" evidence="1">
    <location>
        <begin position="35"/>
        <end position="54"/>
    </location>
</feature>
<evidence type="ECO:0000256" key="1">
    <source>
        <dbReference type="SAM" id="Phobius"/>
    </source>
</evidence>